<protein>
    <submittedName>
        <fullName evidence="4">Uncharacterized protein</fullName>
    </submittedName>
</protein>
<feature type="domain" description="RNA polymerase II assembly factor Rtp1 C-terminal" evidence="2">
    <location>
        <begin position="750"/>
        <end position="859"/>
    </location>
</feature>
<dbReference type="Pfam" id="PF10363">
    <property type="entry name" value="RTP1_C1"/>
    <property type="match status" value="1"/>
</dbReference>
<sequence>MSTGPVSSEFPALQQLAKEVSEAMSTIKAAMQKLSKSGVTSDALIEIKPLPTHQILRSLETLQTQIAGNNVPGEVDPLGLRDRKVVAQAIDLLMYFEIAPRFDPGIGVAVSQRISNGTAGVLKEMQQAGTVWPPTESMGLEEWLERLVRIIDQCMGLTDVGAILANRYLADLLAGLMQCAYKPVRPGTMVDGERRVELKKMFSRLFDKSEPYLLIESLTVLLNAAVQSKQGQIKWFCIMCGRFLSRVLLRTGGVQVTLDYMVSDGELTTEKMHKISNLLLTPPKGMDAKVYLEKVVPQVMQLADPQTADMSEVENDAQEAIRMALDAKARQSRVSSTAAYALSQCAEKHPDAFRTLVVPHVCLPLQQWFEPTSDLPANSETQPEHANDDLVQRALGQGISKKPLIQEISNDQGDQIVSSPLELETSLAWLHLFTQKMPSERLLAELVCPVFLPLFYMFAQDTQNTRAKTTLVSTLTQLPQPAATALILRLIQNVRSHDCCWPVFAKASTTGKVLLVRNGSRQDHLPIEALIDVLMASDLKQFLGDLFITLLREQEAMLEILRSGMPTEDLTVKWWLLSQTTLEMVEKFGPAVLTQRAQVLAFVHSTLARACDSIRENQQQPSTAGEQRQVSIEELVKSLSVGGKSPEQSLDDVSEEVEGRVGETETAILALMLLGQILLGEEPQWDNPSLKLLRRIQSQLTLLSSSQSLPVVARLAGEVKLQVAMVMAISGHSTTEPHHDSETGSEILRFNSALRDINDAMIPIQAHGVVELRNMVLAKSPALADATRLSTAVDIFVEMLRNDDSFIYFNAIKGLAALADVHAERFIPRLAEMYRRGTVDERLRVGEALLQTVLRAGEMLAEYSKILLPPLLESVREDGVIAQSAISILAAIAQTYPLALLSSLHEIIHCLGDILALGSVEVRRAAVVFLVELVRGQSVDADTLRTAYRLLRRIEQGDEDDIVRHNASVAVEDVAEGMRERMLSIPQLL</sequence>
<comment type="similarity">
    <text evidence="1">Belongs to the Tango6 family.</text>
</comment>
<dbReference type="RefSeq" id="XP_040739620.1">
    <property type="nucleotide sequence ID" value="XM_040888852.1"/>
</dbReference>
<name>A0A1Y1VWM2_9FUNG</name>
<dbReference type="InterPro" id="IPR011989">
    <property type="entry name" value="ARM-like"/>
</dbReference>
<dbReference type="SUPFAM" id="SSF48371">
    <property type="entry name" value="ARM repeat"/>
    <property type="match status" value="1"/>
</dbReference>
<organism evidence="4 5">
    <name type="scientific">Linderina pennispora</name>
    <dbReference type="NCBI Taxonomy" id="61395"/>
    <lineage>
        <taxon>Eukaryota</taxon>
        <taxon>Fungi</taxon>
        <taxon>Fungi incertae sedis</taxon>
        <taxon>Zoopagomycota</taxon>
        <taxon>Kickxellomycotina</taxon>
        <taxon>Kickxellomycetes</taxon>
        <taxon>Kickxellales</taxon>
        <taxon>Kickxellaceae</taxon>
        <taxon>Linderina</taxon>
    </lineage>
</organism>
<dbReference type="AlphaFoldDB" id="A0A1Y1VWM2"/>
<feature type="domain" description="TANGO6 N-terminal" evidence="3">
    <location>
        <begin position="72"/>
        <end position="246"/>
    </location>
</feature>
<dbReference type="GeneID" id="63805500"/>
<dbReference type="Proteomes" id="UP000193922">
    <property type="component" value="Unassembled WGS sequence"/>
</dbReference>
<evidence type="ECO:0000256" key="1">
    <source>
        <dbReference type="ARBA" id="ARBA00005724"/>
    </source>
</evidence>
<comment type="caution">
    <text evidence="4">The sequence shown here is derived from an EMBL/GenBank/DDBJ whole genome shotgun (WGS) entry which is preliminary data.</text>
</comment>
<proteinExistence type="inferred from homology"/>
<dbReference type="Pfam" id="PF25267">
    <property type="entry name" value="TANGO6_N"/>
    <property type="match status" value="1"/>
</dbReference>
<evidence type="ECO:0000313" key="4">
    <source>
        <dbReference type="EMBL" id="ORX65415.1"/>
    </source>
</evidence>
<dbReference type="InterPro" id="IPR016024">
    <property type="entry name" value="ARM-type_fold"/>
</dbReference>
<dbReference type="GO" id="GO:0009306">
    <property type="term" value="P:protein secretion"/>
    <property type="evidence" value="ECO:0007669"/>
    <property type="project" value="TreeGrafter"/>
</dbReference>
<dbReference type="PANTHER" id="PTHR20959">
    <property type="entry name" value="TRANSPORT AND GOLGI ORGANIZATION PROTEIN 6 FAMILY MEMBER"/>
    <property type="match status" value="1"/>
</dbReference>
<dbReference type="EMBL" id="MCFD01000030">
    <property type="protein sequence ID" value="ORX65415.1"/>
    <property type="molecule type" value="Genomic_DNA"/>
</dbReference>
<dbReference type="PANTHER" id="PTHR20959:SF1">
    <property type="entry name" value="TRANSPORT AND GOLGI ORGANIZATION PROTEIN 6 HOMOLOG"/>
    <property type="match status" value="1"/>
</dbReference>
<evidence type="ECO:0000259" key="2">
    <source>
        <dbReference type="Pfam" id="PF10363"/>
    </source>
</evidence>
<dbReference type="InterPro" id="IPR039600">
    <property type="entry name" value="TANGO6/Rtp1"/>
</dbReference>
<reference evidence="4 5" key="1">
    <citation type="submission" date="2016-07" db="EMBL/GenBank/DDBJ databases">
        <title>Pervasive Adenine N6-methylation of Active Genes in Fungi.</title>
        <authorList>
            <consortium name="DOE Joint Genome Institute"/>
            <person name="Mondo S.J."/>
            <person name="Dannebaum R.O."/>
            <person name="Kuo R.C."/>
            <person name="Labutti K."/>
            <person name="Haridas S."/>
            <person name="Kuo A."/>
            <person name="Salamov A."/>
            <person name="Ahrendt S.R."/>
            <person name="Lipzen A."/>
            <person name="Sullivan W."/>
            <person name="Andreopoulos W.B."/>
            <person name="Clum A."/>
            <person name="Lindquist E."/>
            <person name="Daum C."/>
            <person name="Ramamoorthy G.K."/>
            <person name="Gryganskyi A."/>
            <person name="Culley D."/>
            <person name="Magnuson J.K."/>
            <person name="James T.Y."/>
            <person name="O'Malley M.A."/>
            <person name="Stajich J.E."/>
            <person name="Spatafora J.W."/>
            <person name="Visel A."/>
            <person name="Grigoriev I.V."/>
        </authorList>
    </citation>
    <scope>NUCLEOTIDE SEQUENCE [LARGE SCALE GENOMIC DNA]</scope>
    <source>
        <strain evidence="4 5">ATCC 12442</strain>
    </source>
</reference>
<gene>
    <name evidence="4" type="ORF">DL89DRAFT_270954</name>
</gene>
<evidence type="ECO:0000313" key="5">
    <source>
        <dbReference type="Proteomes" id="UP000193922"/>
    </source>
</evidence>
<accession>A0A1Y1VWM2</accession>
<dbReference type="InterPro" id="IPR019451">
    <property type="entry name" value="Rtp1_C1"/>
</dbReference>
<keyword evidence="5" id="KW-1185">Reference proteome</keyword>
<dbReference type="Gene3D" id="1.25.10.10">
    <property type="entry name" value="Leucine-rich Repeat Variant"/>
    <property type="match status" value="1"/>
</dbReference>
<dbReference type="InterPro" id="IPR057347">
    <property type="entry name" value="TANGO6_N"/>
</dbReference>
<evidence type="ECO:0000259" key="3">
    <source>
        <dbReference type="Pfam" id="PF25267"/>
    </source>
</evidence>
<dbReference type="OrthoDB" id="39591at2759"/>